<reference evidence="1 2" key="1">
    <citation type="submission" date="2016-01" db="EMBL/GenBank/DDBJ databases">
        <authorList>
            <person name="Regsiter A."/>
            <person name="william w."/>
        </authorList>
    </citation>
    <scope>NUCLEOTIDE SEQUENCE [LARGE SCALE GENOMIC DNA]</scope>
    <source>
        <strain evidence="1 2">B6</strain>
    </source>
</reference>
<comment type="caution">
    <text evidence="1">The sequence shown here is derived from an EMBL/GenBank/DDBJ whole genome shotgun (WGS) entry which is preliminary data.</text>
</comment>
<organism evidence="1 2">
    <name type="scientific">Agrobacterium tumefaciens str. B6</name>
    <dbReference type="NCBI Taxonomy" id="1183423"/>
    <lineage>
        <taxon>Bacteria</taxon>
        <taxon>Pseudomonadati</taxon>
        <taxon>Pseudomonadota</taxon>
        <taxon>Alphaproteobacteria</taxon>
        <taxon>Hyphomicrobiales</taxon>
        <taxon>Rhizobiaceae</taxon>
        <taxon>Rhizobium/Agrobacterium group</taxon>
        <taxon>Agrobacterium</taxon>
        <taxon>Agrobacterium tumefaciens complex</taxon>
    </lineage>
</organism>
<evidence type="ECO:0000313" key="1">
    <source>
        <dbReference type="EMBL" id="CVI15108.1"/>
    </source>
</evidence>
<proteinExistence type="predicted"/>
<accession>A0A822UY24</accession>
<name>A0A822UY24_AGRTU</name>
<evidence type="ECO:0000313" key="2">
    <source>
        <dbReference type="Proteomes" id="UP000192074"/>
    </source>
</evidence>
<gene>
    <name evidence="1" type="ORF">AGR4A_Cc180010</name>
</gene>
<protein>
    <submittedName>
        <fullName evidence="1">Uncharacterized protein</fullName>
    </submittedName>
</protein>
<dbReference type="EMBL" id="FCNL01000010">
    <property type="protein sequence ID" value="CVI15108.1"/>
    <property type="molecule type" value="Genomic_DNA"/>
</dbReference>
<dbReference type="AlphaFoldDB" id="A0A822UY24"/>
<sequence length="68" mass="8057">MKFLHYDRRYIWGSDKLSSNQPWKEAGTEKAEYCSGSDRTHSQSLRLGFVPLRRFKSTHALSAPQWRR</sequence>
<dbReference type="Proteomes" id="UP000192074">
    <property type="component" value="Unassembled WGS sequence"/>
</dbReference>